<accession>A0A8S5PD08</accession>
<protein>
    <recommendedName>
        <fullName evidence="3">DUF1492 domain-containing protein</fullName>
    </recommendedName>
</protein>
<reference evidence="2" key="1">
    <citation type="journal article" date="2021" name="Proc. Natl. Acad. Sci. U.S.A.">
        <title>A Catalog of Tens of Thousands of Viruses from Human Metagenomes Reveals Hidden Associations with Chronic Diseases.</title>
        <authorList>
            <person name="Tisza M.J."/>
            <person name="Buck C.B."/>
        </authorList>
    </citation>
    <scope>NUCLEOTIDE SEQUENCE</scope>
    <source>
        <strain evidence="2">Ct0UO21</strain>
    </source>
</reference>
<name>A0A8S5PD08_9CAUD</name>
<evidence type="ECO:0000313" key="2">
    <source>
        <dbReference type="EMBL" id="DAE04560.1"/>
    </source>
</evidence>
<evidence type="ECO:0008006" key="3">
    <source>
        <dbReference type="Google" id="ProtNLM"/>
    </source>
</evidence>
<dbReference type="EMBL" id="BK015390">
    <property type="protein sequence ID" value="DAE04560.1"/>
    <property type="molecule type" value="Genomic_DNA"/>
</dbReference>
<evidence type="ECO:0000256" key="1">
    <source>
        <dbReference type="SAM" id="Coils"/>
    </source>
</evidence>
<keyword evidence="1" id="KW-0175">Coiled coil</keyword>
<proteinExistence type="predicted"/>
<feature type="coiled-coil region" evidence="1">
    <location>
        <begin position="3"/>
        <end position="73"/>
    </location>
</feature>
<organism evidence="2">
    <name type="scientific">Siphoviridae sp. ct0UO21</name>
    <dbReference type="NCBI Taxonomy" id="2825293"/>
    <lineage>
        <taxon>Viruses</taxon>
        <taxon>Duplodnaviria</taxon>
        <taxon>Heunggongvirae</taxon>
        <taxon>Uroviricota</taxon>
        <taxon>Caudoviricetes</taxon>
    </lineage>
</organism>
<sequence length="138" mass="15934">MTAKDYLRRIRQLDDAASAAQLELERIESTVTRVTACHKRFFAGKGTDDADRMANAVERLQRARERCNQAIDDYVDYRDHCRDLMDMLQSPLHRAVLIGRYIAYQPLDRLAETLHYSARQIAYIHGGALTEFAKIMDD</sequence>